<feature type="compositionally biased region" description="Basic residues" evidence="8">
    <location>
        <begin position="747"/>
        <end position="762"/>
    </location>
</feature>
<feature type="compositionally biased region" description="Low complexity" evidence="8">
    <location>
        <begin position="474"/>
        <end position="492"/>
    </location>
</feature>
<evidence type="ECO:0000256" key="6">
    <source>
        <dbReference type="ARBA" id="ARBA00039017"/>
    </source>
</evidence>
<protein>
    <recommendedName>
        <fullName evidence="6">nicotinamidase</fullName>
        <ecNumber evidence="6">3.5.1.19</ecNumber>
    </recommendedName>
    <alternativeName>
        <fullName evidence="7">Nicotinamide deamidase</fullName>
    </alternativeName>
</protein>
<evidence type="ECO:0000256" key="8">
    <source>
        <dbReference type="SAM" id="MobiDB-lite"/>
    </source>
</evidence>
<dbReference type="EMBL" id="JAEHOC010000015">
    <property type="protein sequence ID" value="KAG2435323.1"/>
    <property type="molecule type" value="Genomic_DNA"/>
</dbReference>
<dbReference type="GO" id="GO:0046872">
    <property type="term" value="F:metal ion binding"/>
    <property type="evidence" value="ECO:0007669"/>
    <property type="project" value="UniProtKB-KW"/>
</dbReference>
<keyword evidence="3" id="KW-0479">Metal-binding</keyword>
<dbReference type="SUPFAM" id="SSF52499">
    <property type="entry name" value="Isochorismatase-like hydrolases"/>
    <property type="match status" value="2"/>
</dbReference>
<feature type="region of interest" description="Disordered" evidence="8">
    <location>
        <begin position="633"/>
        <end position="659"/>
    </location>
</feature>
<dbReference type="Proteomes" id="UP000650467">
    <property type="component" value="Unassembled WGS sequence"/>
</dbReference>
<gene>
    <name evidence="10" type="ORF">HXX76_007398</name>
</gene>
<dbReference type="OrthoDB" id="167809at2759"/>
<feature type="domain" description="Isochorismatase-like" evidence="9">
    <location>
        <begin position="784"/>
        <end position="916"/>
    </location>
</feature>
<keyword evidence="2" id="KW-0662">Pyridine nucleotide biosynthesis</keyword>
<proteinExistence type="inferred from homology"/>
<keyword evidence="11" id="KW-1185">Reference proteome</keyword>
<feature type="region of interest" description="Disordered" evidence="8">
    <location>
        <begin position="108"/>
        <end position="146"/>
    </location>
</feature>
<dbReference type="PANTHER" id="PTHR11080">
    <property type="entry name" value="PYRAZINAMIDASE/NICOTINAMIDASE"/>
    <property type="match status" value="1"/>
</dbReference>
<dbReference type="InterPro" id="IPR052347">
    <property type="entry name" value="Isochorismatase_Nicotinamidase"/>
</dbReference>
<feature type="region of interest" description="Disordered" evidence="8">
    <location>
        <begin position="419"/>
        <end position="440"/>
    </location>
</feature>
<organism evidence="10 11">
    <name type="scientific">Chlamydomonas incerta</name>
    <dbReference type="NCBI Taxonomy" id="51695"/>
    <lineage>
        <taxon>Eukaryota</taxon>
        <taxon>Viridiplantae</taxon>
        <taxon>Chlorophyta</taxon>
        <taxon>core chlorophytes</taxon>
        <taxon>Chlorophyceae</taxon>
        <taxon>CS clade</taxon>
        <taxon>Chlamydomonadales</taxon>
        <taxon>Chlamydomonadaceae</taxon>
        <taxon>Chlamydomonas</taxon>
    </lineage>
</organism>
<feature type="domain" description="Isochorismatase-like" evidence="9">
    <location>
        <begin position="53"/>
        <end position="109"/>
    </location>
</feature>
<dbReference type="GO" id="GO:0008936">
    <property type="term" value="F:nicotinamidase activity"/>
    <property type="evidence" value="ECO:0007669"/>
    <property type="project" value="UniProtKB-EC"/>
</dbReference>
<dbReference type="AlphaFoldDB" id="A0A835SY77"/>
<dbReference type="Pfam" id="PF00857">
    <property type="entry name" value="Isochorismatase"/>
    <property type="match status" value="2"/>
</dbReference>
<dbReference type="InterPro" id="IPR036380">
    <property type="entry name" value="Isochorismatase-like_sf"/>
</dbReference>
<evidence type="ECO:0000256" key="3">
    <source>
        <dbReference type="ARBA" id="ARBA00022723"/>
    </source>
</evidence>
<feature type="region of interest" description="Disordered" evidence="8">
    <location>
        <begin position="1"/>
        <end position="22"/>
    </location>
</feature>
<evidence type="ECO:0000313" key="11">
    <source>
        <dbReference type="Proteomes" id="UP000650467"/>
    </source>
</evidence>
<dbReference type="GO" id="GO:0019363">
    <property type="term" value="P:pyridine nucleotide biosynthetic process"/>
    <property type="evidence" value="ECO:0007669"/>
    <property type="project" value="UniProtKB-KW"/>
</dbReference>
<feature type="region of interest" description="Disordered" evidence="8">
    <location>
        <begin position="459"/>
        <end position="525"/>
    </location>
</feature>
<evidence type="ECO:0000313" key="10">
    <source>
        <dbReference type="EMBL" id="KAG2435323.1"/>
    </source>
</evidence>
<feature type="compositionally biased region" description="Pro residues" evidence="8">
    <location>
        <begin position="936"/>
        <end position="950"/>
    </location>
</feature>
<evidence type="ECO:0000256" key="4">
    <source>
        <dbReference type="ARBA" id="ARBA00022801"/>
    </source>
</evidence>
<reference evidence="10" key="1">
    <citation type="journal article" date="2020" name="bioRxiv">
        <title>Comparative genomics of Chlamydomonas.</title>
        <authorList>
            <person name="Craig R.J."/>
            <person name="Hasan A.R."/>
            <person name="Ness R.W."/>
            <person name="Keightley P.D."/>
        </authorList>
    </citation>
    <scope>NUCLEOTIDE SEQUENCE</scope>
    <source>
        <strain evidence="10">SAG 7.73</strain>
    </source>
</reference>
<evidence type="ECO:0000256" key="2">
    <source>
        <dbReference type="ARBA" id="ARBA00022642"/>
    </source>
</evidence>
<feature type="region of interest" description="Disordered" evidence="8">
    <location>
        <begin position="677"/>
        <end position="769"/>
    </location>
</feature>
<comment type="pathway">
    <text evidence="5">Cofactor biosynthesis; nicotinate biosynthesis; nicotinate from nicotinamide: step 1/1.</text>
</comment>
<dbReference type="InterPro" id="IPR000868">
    <property type="entry name" value="Isochorismatase-like_dom"/>
</dbReference>
<dbReference type="Gene3D" id="3.40.50.850">
    <property type="entry name" value="Isochorismatase-like"/>
    <property type="match status" value="2"/>
</dbReference>
<feature type="compositionally biased region" description="Polar residues" evidence="8">
    <location>
        <begin position="462"/>
        <end position="473"/>
    </location>
</feature>
<comment type="caution">
    <text evidence="10">The sequence shown here is derived from an EMBL/GenBank/DDBJ whole genome shotgun (WGS) entry which is preliminary data.</text>
</comment>
<keyword evidence="4" id="KW-0378">Hydrolase</keyword>
<sequence length="950" mass="94358">MEQQYSVPGPQQQQPQKPVARAAPAAHALASDPAPLGAAAAAAAGVVAAPLRTALLCIDVQSDFMPGGSLAVPRGEEVVAVINKLRRSCRDQLSLVVFTQDYHPPHHVSFASTHLPPPPQPAAALELPSTGPEHQQQLQQPPSPGARQYVRLVYDKATGELLDCSRCGAACRARCAAGGANGGGGAAAVNATVTAATGANGGGRRGGGGTGSRLLGAHEALPARGLHSNSAPAAAAVATAAPAPAAAAAAPAAASPSRASSMPIPAMATPALAVPLLIPLAMPVAAPVAAGEEGALLHAAEAALAALPHADEPAGGAAAPTESASPRAACRAAIAAAWQLESLAAAASEAAASAASAGAASRTGSGAVVVAAEISSLLAAADVAGAVGRGEGAAAAAAGSGGFGFGAAAGGALQLQVPDREQQRGAAEGGSGLGSPLRRGTLVGASGATLQRHLEAKMEQVGWSSTAPSAQLDSGSNTIGASGSSSDSSSGGSSSGGGRASREGGAVSFEEQGRQWKAAAAAAAPAPAGPAEAAYRQQLQQWALEEAQERQAVDASVANARARSAAFHQRSWEADGRQADSAWSEPGCGGAADEAVAAGAFVHRRRHAGAEEGVEEEQRAVGLQGHPQQGLYGAARASHAPGGGDGVREEEGEAESDAATQAAIGAAAHAAANVAGASTNGRPAAPSASPTAVARAPAASPPRASSSASPSAAAAALAGLEVGGAAYPPQPHPQPHDYHHDPLACLHHPRHGSLKHARRSPAAHRATQAHQAPELALQCADSQQQTEVVLQRLWADHCLAGGPGADLHTGLLAALPTDVMLRKGVRRDVDGYSAFFDNGRLHQTPLHRQLRAAGVSRLLVTGVAAEHCVLWTVRDAVRLGYQVWVVSDGVRGVGGAAEAAAREEMAALPAVLMLTAEQVISAAAAWPNAEGLALEPPAPDPRSPQPHPIQ</sequence>
<dbReference type="EC" id="3.5.1.19" evidence="6"/>
<dbReference type="PANTHER" id="PTHR11080:SF2">
    <property type="entry name" value="LD05707P"/>
    <property type="match status" value="1"/>
</dbReference>
<accession>A0A835SY77</accession>
<comment type="similarity">
    <text evidence="1">Belongs to the isochorismatase family.</text>
</comment>
<evidence type="ECO:0000256" key="7">
    <source>
        <dbReference type="ARBA" id="ARBA00043224"/>
    </source>
</evidence>
<feature type="compositionally biased region" description="Low complexity" evidence="8">
    <location>
        <begin position="677"/>
        <end position="718"/>
    </location>
</feature>
<name>A0A835SY77_CHLIN</name>
<evidence type="ECO:0000256" key="5">
    <source>
        <dbReference type="ARBA" id="ARBA00037900"/>
    </source>
</evidence>
<evidence type="ECO:0000259" key="9">
    <source>
        <dbReference type="Pfam" id="PF00857"/>
    </source>
</evidence>
<feature type="region of interest" description="Disordered" evidence="8">
    <location>
        <begin position="931"/>
        <end position="950"/>
    </location>
</feature>
<evidence type="ECO:0000256" key="1">
    <source>
        <dbReference type="ARBA" id="ARBA00006336"/>
    </source>
</evidence>